<organism evidence="5 6">
    <name type="scientific">Petrocella atlantisensis</name>
    <dbReference type="NCBI Taxonomy" id="2173034"/>
    <lineage>
        <taxon>Bacteria</taxon>
        <taxon>Bacillati</taxon>
        <taxon>Bacillota</taxon>
        <taxon>Clostridia</taxon>
        <taxon>Lachnospirales</taxon>
        <taxon>Vallitaleaceae</taxon>
        <taxon>Petrocella</taxon>
    </lineage>
</organism>
<feature type="transmembrane region" description="Helical" evidence="2">
    <location>
        <begin position="231"/>
        <end position="249"/>
    </location>
</feature>
<proteinExistence type="inferred from homology"/>
<dbReference type="InterPro" id="IPR058741">
    <property type="entry name" value="MurL_C"/>
</dbReference>
<dbReference type="GO" id="GO:0051301">
    <property type="term" value="P:cell division"/>
    <property type="evidence" value="ECO:0007669"/>
    <property type="project" value="UniProtKB-KW"/>
</dbReference>
<evidence type="ECO:0000259" key="3">
    <source>
        <dbReference type="Pfam" id="PF26298"/>
    </source>
</evidence>
<evidence type="ECO:0000256" key="2">
    <source>
        <dbReference type="SAM" id="Phobius"/>
    </source>
</evidence>
<evidence type="ECO:0000313" key="5">
    <source>
        <dbReference type="EMBL" id="VDN46850.1"/>
    </source>
</evidence>
<dbReference type="InterPro" id="IPR043689">
    <property type="entry name" value="MurL"/>
</dbReference>
<dbReference type="RefSeq" id="WP_125136284.1">
    <property type="nucleotide sequence ID" value="NZ_LR130778.1"/>
</dbReference>
<feature type="domain" description="MurL N-terminal" evidence="4">
    <location>
        <begin position="11"/>
        <end position="302"/>
    </location>
</feature>
<reference evidence="5 6" key="1">
    <citation type="submission" date="2018-09" db="EMBL/GenBank/DDBJ databases">
        <authorList>
            <person name="Postec A."/>
        </authorList>
    </citation>
    <scope>NUCLEOTIDE SEQUENCE [LARGE SCALE GENOMIC DNA]</scope>
    <source>
        <strain evidence="5">70B-A</strain>
    </source>
</reference>
<keyword evidence="6" id="KW-1185">Reference proteome</keyword>
<keyword evidence="1" id="KW-0573">Peptidoglycan synthesis</keyword>
<dbReference type="InterPro" id="IPR058740">
    <property type="entry name" value="MurL_N"/>
</dbReference>
<gene>
    <name evidence="1" type="primary">murL</name>
    <name evidence="5" type="ORF">PATL70BA_0974</name>
</gene>
<keyword evidence="2" id="KW-1133">Transmembrane helix</keyword>
<dbReference type="Proteomes" id="UP000279029">
    <property type="component" value="Chromosome"/>
</dbReference>
<comment type="similarity">
    <text evidence="1">Belongs to the MurL family.</text>
</comment>
<dbReference type="EMBL" id="LR130778">
    <property type="protein sequence ID" value="VDN46850.1"/>
    <property type="molecule type" value="Genomic_DNA"/>
</dbReference>
<feature type="domain" description="MurL C-terminal" evidence="3">
    <location>
        <begin position="324"/>
        <end position="415"/>
    </location>
</feature>
<keyword evidence="2" id="KW-0472">Membrane</keyword>
<dbReference type="UniPathway" id="UPA00219"/>
<dbReference type="KEGG" id="cbar:PATL70BA_0974"/>
<keyword evidence="2" id="KW-0812">Transmembrane</keyword>
<evidence type="ECO:0000313" key="6">
    <source>
        <dbReference type="Proteomes" id="UP000279029"/>
    </source>
</evidence>
<dbReference type="GO" id="GO:0016855">
    <property type="term" value="F:racemase and epimerase activity, acting on amino acids and derivatives"/>
    <property type="evidence" value="ECO:0007669"/>
    <property type="project" value="UniProtKB-UniRule"/>
</dbReference>
<evidence type="ECO:0000259" key="4">
    <source>
        <dbReference type="Pfam" id="PF26299"/>
    </source>
</evidence>
<dbReference type="GO" id="GO:0005737">
    <property type="term" value="C:cytoplasm"/>
    <property type="evidence" value="ECO:0007669"/>
    <property type="project" value="UniProtKB-UniRule"/>
</dbReference>
<dbReference type="EC" id="5.1.1.23" evidence="1"/>
<keyword evidence="1" id="KW-0961">Cell wall biogenesis/degradation</keyword>
<sequence length="457" mass="52996">MSLEQYHRLSAEYDRFIYESYQVETIDEKLMLNYQYRLEGDNQSPITFFHRVSYELIHELDAQLNLEGLNRLDALIFSIGLIEGINYYKSVCPKSYVIACGTIDVEQNKWWKKLFYHGLGELIYLNGMSEEVTESNLVHFTCDHKWPNIFEEIDLDLSGNLIPVGGGKDSVVTLELLKGMKEDNLCFVMSPPQAAIDCIHVAGYKNYLLAKRYIDKKILKMNDEGFLNGHVPFSAILGFIAILGAALVGKRYIPLSNERSANESTVLGASFNHQYSKSYEFEKDFNDYVNRYLIRDIHYFSLLRPLYEIDIAERFAKHEAYHEVFRSCNRGKKDNSWCGHCSKCLFVYTILAPYMSEEALIRIFGYNLLDNMDLEPIFLELIGVKEVKPFECVGTIDEIRWSVKRIIEELEEKNKPKPSLVKAFEQIIPLNTIHSPSRFEEENDIPDHYLGLLEDKL</sequence>
<dbReference type="GO" id="GO:0009252">
    <property type="term" value="P:peptidoglycan biosynthetic process"/>
    <property type="evidence" value="ECO:0007669"/>
    <property type="project" value="UniProtKB-UniRule"/>
</dbReference>
<dbReference type="GO" id="GO:0008360">
    <property type="term" value="P:regulation of cell shape"/>
    <property type="evidence" value="ECO:0007669"/>
    <property type="project" value="UniProtKB-KW"/>
</dbReference>
<accession>A0A3P7NZV6</accession>
<protein>
    <recommendedName>
        <fullName evidence="1">UDP-N-acetyl-alpha-D-muramoyl-L-alanyl-L-glutamate epimerase</fullName>
        <ecNumber evidence="1">5.1.1.23</ecNumber>
    </recommendedName>
    <alternativeName>
        <fullName evidence="1">UDP-MurNAc-L-Ala-L-Glu epimerase</fullName>
    </alternativeName>
</protein>
<evidence type="ECO:0000256" key="1">
    <source>
        <dbReference type="HAMAP-Rule" id="MF_02209"/>
    </source>
</evidence>
<dbReference type="GO" id="GO:0071555">
    <property type="term" value="P:cell wall organization"/>
    <property type="evidence" value="ECO:0007669"/>
    <property type="project" value="UniProtKB-KW"/>
</dbReference>
<keyword evidence="1" id="KW-0132">Cell division</keyword>
<keyword evidence="1" id="KW-0133">Cell shape</keyword>
<dbReference type="OrthoDB" id="9768152at2"/>
<comment type="pathway">
    <text evidence="1">Cell wall biogenesis; peptidoglycan biosynthesis.</text>
</comment>
<name>A0A3P7NZV6_9FIRM</name>
<dbReference type="HAMAP" id="MF_02209">
    <property type="entry name" value="MurL"/>
    <property type="match status" value="1"/>
</dbReference>
<keyword evidence="1" id="KW-0413">Isomerase</keyword>
<comment type="catalytic activity">
    <reaction evidence="1">
        <text>UDP-N-acetyl-alpha-D-muramoyl-L-alanyl-L-glutamate + ATP + H2O = UDP-N-acetyl-alpha-D-muramoyl-L-alanyl-D-glutamate + AMP + diphosphate + H(+)</text>
        <dbReference type="Rhea" id="RHEA:58812"/>
        <dbReference type="ChEBI" id="CHEBI:15377"/>
        <dbReference type="ChEBI" id="CHEBI:15378"/>
        <dbReference type="ChEBI" id="CHEBI:30616"/>
        <dbReference type="ChEBI" id="CHEBI:33019"/>
        <dbReference type="ChEBI" id="CHEBI:83900"/>
        <dbReference type="ChEBI" id="CHEBI:142725"/>
        <dbReference type="ChEBI" id="CHEBI:456215"/>
        <dbReference type="EC" id="5.1.1.23"/>
    </reaction>
</comment>
<dbReference type="Pfam" id="PF26298">
    <property type="entry name" value="MurL_epimerase_C"/>
    <property type="match status" value="1"/>
</dbReference>
<dbReference type="Pfam" id="PF26299">
    <property type="entry name" value="MurL_N"/>
    <property type="match status" value="1"/>
</dbReference>
<comment type="function">
    <text evidence="1">Cell wall formation. Catalyzes epimerization of the terminal L-glutamate in UDP-N-acetyl-alpha-D-muramoyl-L-alanyl-L-glutamate.</text>
</comment>
<keyword evidence="1" id="KW-0131">Cell cycle</keyword>
<dbReference type="AlphaFoldDB" id="A0A3P7NZV6"/>